<dbReference type="InterPro" id="IPR018060">
    <property type="entry name" value="HTH_AraC"/>
</dbReference>
<dbReference type="InterPro" id="IPR009057">
    <property type="entry name" value="Homeodomain-like_sf"/>
</dbReference>
<reference evidence="5 6" key="1">
    <citation type="submission" date="2016-08" db="EMBL/GenBank/DDBJ databases">
        <title>A new outlook on sporulation: Clostridium algidixylanolyticum.</title>
        <authorList>
            <person name="Poppleton D.I."/>
            <person name="Gribaldo S."/>
        </authorList>
    </citation>
    <scope>NUCLEOTIDE SEQUENCE [LARGE SCALE GENOMIC DNA]</scope>
    <source>
        <strain evidence="5 6">SPL73</strain>
    </source>
</reference>
<dbReference type="RefSeq" id="WP_120194960.1">
    <property type="nucleotide sequence ID" value="NZ_MCIA01000001.1"/>
</dbReference>
<name>A0A419TC61_9FIRM</name>
<dbReference type="GO" id="GO:0003700">
    <property type="term" value="F:DNA-binding transcription factor activity"/>
    <property type="evidence" value="ECO:0007669"/>
    <property type="project" value="InterPro"/>
</dbReference>
<dbReference type="GO" id="GO:0043565">
    <property type="term" value="F:sequence-specific DNA binding"/>
    <property type="evidence" value="ECO:0007669"/>
    <property type="project" value="InterPro"/>
</dbReference>
<dbReference type="SMART" id="SM00342">
    <property type="entry name" value="HTH_ARAC"/>
    <property type="match status" value="1"/>
</dbReference>
<dbReference type="Gene3D" id="1.10.10.60">
    <property type="entry name" value="Homeodomain-like"/>
    <property type="match status" value="1"/>
</dbReference>
<dbReference type="AlphaFoldDB" id="A0A419TC61"/>
<dbReference type="PANTHER" id="PTHR47504:SF5">
    <property type="entry name" value="RIGHT ORIGIN-BINDING PROTEIN"/>
    <property type="match status" value="1"/>
</dbReference>
<evidence type="ECO:0000313" key="5">
    <source>
        <dbReference type="EMBL" id="RKD35022.1"/>
    </source>
</evidence>
<dbReference type="SUPFAM" id="SSF46689">
    <property type="entry name" value="Homeodomain-like"/>
    <property type="match status" value="1"/>
</dbReference>
<dbReference type="OrthoDB" id="2581987at2"/>
<dbReference type="EMBL" id="MCIA01000001">
    <property type="protein sequence ID" value="RKD35022.1"/>
    <property type="molecule type" value="Genomic_DNA"/>
</dbReference>
<comment type="caution">
    <text evidence="5">The sequence shown here is derived from an EMBL/GenBank/DDBJ whole genome shotgun (WGS) entry which is preliminary data.</text>
</comment>
<dbReference type="PROSITE" id="PS00041">
    <property type="entry name" value="HTH_ARAC_FAMILY_1"/>
    <property type="match status" value="1"/>
</dbReference>
<keyword evidence="1" id="KW-0805">Transcription regulation</keyword>
<accession>A0A419TC61</accession>
<dbReference type="InterPro" id="IPR018062">
    <property type="entry name" value="HTH_AraC-typ_CS"/>
</dbReference>
<gene>
    <name evidence="5" type="ORF">BET01_01330</name>
</gene>
<evidence type="ECO:0000256" key="1">
    <source>
        <dbReference type="ARBA" id="ARBA00023015"/>
    </source>
</evidence>
<proteinExistence type="predicted"/>
<evidence type="ECO:0000259" key="4">
    <source>
        <dbReference type="PROSITE" id="PS01124"/>
    </source>
</evidence>
<keyword evidence="2 5" id="KW-0238">DNA-binding</keyword>
<keyword evidence="6" id="KW-1185">Reference proteome</keyword>
<dbReference type="PROSITE" id="PS01124">
    <property type="entry name" value="HTH_ARAC_FAMILY_2"/>
    <property type="match status" value="1"/>
</dbReference>
<feature type="domain" description="HTH araC/xylS-type" evidence="4">
    <location>
        <begin position="8"/>
        <end position="105"/>
    </location>
</feature>
<evidence type="ECO:0000256" key="2">
    <source>
        <dbReference type="ARBA" id="ARBA00023125"/>
    </source>
</evidence>
<organism evidence="5 6">
    <name type="scientific">Lacrimispora algidixylanolytica</name>
    <dbReference type="NCBI Taxonomy" id="94868"/>
    <lineage>
        <taxon>Bacteria</taxon>
        <taxon>Bacillati</taxon>
        <taxon>Bacillota</taxon>
        <taxon>Clostridia</taxon>
        <taxon>Lachnospirales</taxon>
        <taxon>Lachnospiraceae</taxon>
        <taxon>Lacrimispora</taxon>
    </lineage>
</organism>
<protein>
    <submittedName>
        <fullName evidence="5">DNA-binding protein</fullName>
    </submittedName>
</protein>
<evidence type="ECO:0000256" key="3">
    <source>
        <dbReference type="ARBA" id="ARBA00023163"/>
    </source>
</evidence>
<keyword evidence="3" id="KW-0804">Transcription</keyword>
<evidence type="ECO:0000313" key="6">
    <source>
        <dbReference type="Proteomes" id="UP000284277"/>
    </source>
</evidence>
<dbReference type="Pfam" id="PF12833">
    <property type="entry name" value="HTH_18"/>
    <property type="match status" value="1"/>
</dbReference>
<dbReference type="Proteomes" id="UP000284277">
    <property type="component" value="Unassembled WGS sequence"/>
</dbReference>
<sequence>MEVLNQTQKVIDMLEADIMNVDYERITKLTGIPLGLYQRIFTYICNISISGYVRKRKLTLSAELLLRGNKSVTEVAMECGYENSSAFTRAFKEHFSIPPVLITNDIYLKHATNPLSLTNQDTYYVLEGKRVMADIAKLEYEDMQDVLLIGISSKDYGVTTKELWGIFWEQGFDQVLHEYQDRYVSMEDCIGVGYMTDFADDTGLGETYIVGKYFKVGTPIPKGMTGRIIKGGTIAKAQIAAKNLDDIVNNAYILLSGMVQKNGYKLLYDNFYWVEYYSVSRFCEPAENGADQLILDFHMPCMKI</sequence>
<dbReference type="PANTHER" id="PTHR47504">
    <property type="entry name" value="RIGHT ORIGIN-BINDING PROTEIN"/>
    <property type="match status" value="1"/>
</dbReference>
<dbReference type="InterPro" id="IPR050959">
    <property type="entry name" value="MarA-like"/>
</dbReference>